<evidence type="ECO:0000256" key="5">
    <source>
        <dbReference type="ARBA" id="ARBA00022741"/>
    </source>
</evidence>
<dbReference type="Gene3D" id="3.40.50.300">
    <property type="entry name" value="P-loop containing nucleotide triphosphate hydrolases"/>
    <property type="match status" value="1"/>
</dbReference>
<keyword evidence="7" id="KW-1278">Translocase</keyword>
<evidence type="ECO:0000256" key="1">
    <source>
        <dbReference type="ARBA" id="ARBA00022448"/>
    </source>
</evidence>
<sequence>MMTLTDLSISYGPLRAVDGVDLDVAAGEIIALLGPSGCGKSSLLRGIVGLEPASGQIMVDGVNMAGVPVHERAIGMVFQDAQLFTHTTVGGNIAYGLKGQPKAEISARVEGMLDLVGLAGMAQRPVTTLSGGQAQRVALARSLAPRPRVLLLDEPLSALDRVLRERLSRDLRRILKAAGATAIYVTHDHDEAFTVADRVGIMDRGRLLQVGVPEELIHRPVTPRVTEFLGSATILDAPVLSSTAEGTRLSLPAEVLIPGEASGESVRLRFTPLG</sequence>
<evidence type="ECO:0000256" key="6">
    <source>
        <dbReference type="ARBA" id="ARBA00022840"/>
    </source>
</evidence>
<dbReference type="InterPro" id="IPR050093">
    <property type="entry name" value="ABC_SmlMolc_Importer"/>
</dbReference>
<evidence type="ECO:0000256" key="3">
    <source>
        <dbReference type="ARBA" id="ARBA00022496"/>
    </source>
</evidence>
<reference evidence="13" key="1">
    <citation type="submission" date="2021-02" db="EMBL/GenBank/DDBJ databases">
        <title>Leucobacter sp. CX169.</title>
        <authorList>
            <person name="Cheng Y."/>
        </authorList>
    </citation>
    <scope>NUCLEOTIDE SEQUENCE [LARGE SCALE GENOMIC DNA]</scope>
    <source>
        <strain evidence="13">JY899</strain>
    </source>
</reference>
<keyword evidence="1" id="KW-0813">Transport</keyword>
<dbReference type="InterPro" id="IPR027417">
    <property type="entry name" value="P-loop_NTPase"/>
</dbReference>
<evidence type="ECO:0000256" key="9">
    <source>
        <dbReference type="ARBA" id="ARBA00023065"/>
    </source>
</evidence>
<dbReference type="EMBL" id="JAFFJS010000006">
    <property type="protein sequence ID" value="MBM9434023.1"/>
    <property type="molecule type" value="Genomic_DNA"/>
</dbReference>
<keyword evidence="4" id="KW-0997">Cell inner membrane</keyword>
<keyword evidence="5" id="KW-0547">Nucleotide-binding</keyword>
<accession>A0ABS2TIS3</accession>
<evidence type="ECO:0000256" key="7">
    <source>
        <dbReference type="ARBA" id="ARBA00022967"/>
    </source>
</evidence>
<dbReference type="SUPFAM" id="SSF52540">
    <property type="entry name" value="P-loop containing nucleoside triphosphate hydrolases"/>
    <property type="match status" value="1"/>
</dbReference>
<keyword evidence="9" id="KW-0406">Ion transport</keyword>
<evidence type="ECO:0000313" key="13">
    <source>
        <dbReference type="Proteomes" id="UP000705983"/>
    </source>
</evidence>
<dbReference type="InterPro" id="IPR003593">
    <property type="entry name" value="AAA+_ATPase"/>
</dbReference>
<dbReference type="CDD" id="cd03259">
    <property type="entry name" value="ABC_Carb_Solutes_like"/>
    <property type="match status" value="1"/>
</dbReference>
<dbReference type="PANTHER" id="PTHR42781:SF5">
    <property type="entry name" value="PUTRESCINE TRANSPORT ATP-BINDING PROTEIN POTG"/>
    <property type="match status" value="1"/>
</dbReference>
<evidence type="ECO:0000259" key="11">
    <source>
        <dbReference type="PROSITE" id="PS50893"/>
    </source>
</evidence>
<evidence type="ECO:0000256" key="10">
    <source>
        <dbReference type="ARBA" id="ARBA00023136"/>
    </source>
</evidence>
<dbReference type="Proteomes" id="UP000705983">
    <property type="component" value="Unassembled WGS sequence"/>
</dbReference>
<comment type="caution">
    <text evidence="12">The sequence shown here is derived from an EMBL/GenBank/DDBJ whole genome shotgun (WGS) entry which is preliminary data.</text>
</comment>
<keyword evidence="6 12" id="KW-0067">ATP-binding</keyword>
<dbReference type="InterPro" id="IPR003439">
    <property type="entry name" value="ABC_transporter-like_ATP-bd"/>
</dbReference>
<dbReference type="PANTHER" id="PTHR42781">
    <property type="entry name" value="SPERMIDINE/PUTRESCINE IMPORT ATP-BINDING PROTEIN POTA"/>
    <property type="match status" value="1"/>
</dbReference>
<evidence type="ECO:0000256" key="8">
    <source>
        <dbReference type="ARBA" id="ARBA00023004"/>
    </source>
</evidence>
<dbReference type="GO" id="GO:0005524">
    <property type="term" value="F:ATP binding"/>
    <property type="evidence" value="ECO:0007669"/>
    <property type="project" value="UniProtKB-KW"/>
</dbReference>
<dbReference type="Pfam" id="PF00005">
    <property type="entry name" value="ABC_tran"/>
    <property type="match status" value="1"/>
</dbReference>
<keyword evidence="2" id="KW-1003">Cell membrane</keyword>
<dbReference type="PROSITE" id="PS50893">
    <property type="entry name" value="ABC_TRANSPORTER_2"/>
    <property type="match status" value="1"/>
</dbReference>
<evidence type="ECO:0000256" key="2">
    <source>
        <dbReference type="ARBA" id="ARBA00022475"/>
    </source>
</evidence>
<dbReference type="InterPro" id="IPR015853">
    <property type="entry name" value="ABC_transpr_FbpC"/>
</dbReference>
<keyword evidence="8" id="KW-0408">Iron</keyword>
<keyword evidence="10" id="KW-0472">Membrane</keyword>
<keyword evidence="13" id="KW-1185">Reference proteome</keyword>
<feature type="domain" description="ABC transporter" evidence="11">
    <location>
        <begin position="2"/>
        <end position="229"/>
    </location>
</feature>
<protein>
    <submittedName>
        <fullName evidence="12">ABC transporter ATP-binding protein</fullName>
    </submittedName>
</protein>
<dbReference type="RefSeq" id="WP_187997074.1">
    <property type="nucleotide sequence ID" value="NZ_JACEXG010000006.1"/>
</dbReference>
<dbReference type="SMART" id="SM00382">
    <property type="entry name" value="AAA"/>
    <property type="match status" value="1"/>
</dbReference>
<dbReference type="InterPro" id="IPR017871">
    <property type="entry name" value="ABC_transporter-like_CS"/>
</dbReference>
<organism evidence="12 13">
    <name type="scientific">Flaviflexus equikiangi</name>
    <dbReference type="NCBI Taxonomy" id="2758573"/>
    <lineage>
        <taxon>Bacteria</taxon>
        <taxon>Bacillati</taxon>
        <taxon>Actinomycetota</taxon>
        <taxon>Actinomycetes</taxon>
        <taxon>Actinomycetales</taxon>
        <taxon>Actinomycetaceae</taxon>
        <taxon>Flaviflexus</taxon>
    </lineage>
</organism>
<proteinExistence type="predicted"/>
<dbReference type="PROSITE" id="PS00211">
    <property type="entry name" value="ABC_TRANSPORTER_1"/>
    <property type="match status" value="1"/>
</dbReference>
<keyword evidence="3" id="KW-0410">Iron transport</keyword>
<gene>
    <name evidence="12" type="ORF">JVW63_09985</name>
</gene>
<evidence type="ECO:0000313" key="12">
    <source>
        <dbReference type="EMBL" id="MBM9434023.1"/>
    </source>
</evidence>
<evidence type="ECO:0000256" key="4">
    <source>
        <dbReference type="ARBA" id="ARBA00022519"/>
    </source>
</evidence>
<name>A0ABS2TIS3_9ACTO</name>